<dbReference type="PANTHER" id="PTHR31909:SF3">
    <property type="entry name" value="SIMILAR TO PROTEIN C20ORF85 HOMOLOG"/>
    <property type="match status" value="1"/>
</dbReference>
<dbReference type="AlphaFoldDB" id="M3XK33"/>
<organism evidence="1 2">
    <name type="scientific">Latimeria chalumnae</name>
    <name type="common">Coelacanth</name>
    <dbReference type="NCBI Taxonomy" id="7897"/>
    <lineage>
        <taxon>Eukaryota</taxon>
        <taxon>Metazoa</taxon>
        <taxon>Chordata</taxon>
        <taxon>Craniata</taxon>
        <taxon>Vertebrata</taxon>
        <taxon>Euteleostomi</taxon>
        <taxon>Coelacanthiformes</taxon>
        <taxon>Coelacanthidae</taxon>
        <taxon>Latimeria</taxon>
    </lineage>
</organism>
<protein>
    <submittedName>
        <fullName evidence="1">Ciliary microtubule inner protein 1</fullName>
    </submittedName>
</protein>
<dbReference type="InterPro" id="IPR020339">
    <property type="entry name" value="C20orf85-like"/>
</dbReference>
<dbReference type="Pfam" id="PF14945">
    <property type="entry name" value="LLC1"/>
    <property type="match status" value="1"/>
</dbReference>
<dbReference type="EMBL" id="AFYH01049012">
    <property type="status" value="NOT_ANNOTATED_CDS"/>
    <property type="molecule type" value="Genomic_DNA"/>
</dbReference>
<dbReference type="Proteomes" id="UP000008672">
    <property type="component" value="Unassembled WGS sequence"/>
</dbReference>
<dbReference type="FunCoup" id="M3XK33">
    <property type="interactions" value="7"/>
</dbReference>
<dbReference type="eggNOG" id="ENOG502S4TU">
    <property type="taxonomic scope" value="Eukaryota"/>
</dbReference>
<dbReference type="InParanoid" id="M3XK33"/>
<dbReference type="GeneTree" id="ENSGT00940000154459"/>
<dbReference type="OrthoDB" id="10031946at2759"/>
<dbReference type="PANTHER" id="PTHR31909">
    <property type="entry name" value="CHROMOSOME 20 ORF85 FAMILY MEMBER"/>
    <property type="match status" value="1"/>
</dbReference>
<evidence type="ECO:0000313" key="2">
    <source>
        <dbReference type="Proteomes" id="UP000008672"/>
    </source>
</evidence>
<reference evidence="2" key="1">
    <citation type="submission" date="2011-08" db="EMBL/GenBank/DDBJ databases">
        <title>The draft genome of Latimeria chalumnae.</title>
        <authorList>
            <person name="Di Palma F."/>
            <person name="Alfoldi J."/>
            <person name="Johnson J."/>
            <person name="Berlin A."/>
            <person name="Gnerre S."/>
            <person name="Jaffe D."/>
            <person name="MacCallum I."/>
            <person name="Young S."/>
            <person name="Walker B.J."/>
            <person name="Lander E."/>
            <person name="Lindblad-Toh K."/>
        </authorList>
    </citation>
    <scope>NUCLEOTIDE SEQUENCE [LARGE SCALE GENOMIC DNA]</scope>
    <source>
        <strain evidence="2">Wild caught</strain>
    </source>
</reference>
<dbReference type="STRING" id="7897.ENSLACP00000023089"/>
<proteinExistence type="predicted"/>
<dbReference type="KEGG" id="lcm:102358488"/>
<reference evidence="1" key="2">
    <citation type="submission" date="2025-08" db="UniProtKB">
        <authorList>
            <consortium name="Ensembl"/>
        </authorList>
    </citation>
    <scope>IDENTIFICATION</scope>
</reference>
<sequence>MFATSGKATNPTKICNFVAEDEIWKSHVNAENEAAKRWPRSWGFLSTPYHKLVEDVSKKTESKIEYPKHLQIQPATPIEKYIHVKPSPAVPKTTQGFIGWRSTVSGLELERYGRTTIGKSSFFKEMKWPLESVD</sequence>
<evidence type="ECO:0000313" key="1">
    <source>
        <dbReference type="Ensembl" id="ENSLACP00000023089.1"/>
    </source>
</evidence>
<name>M3XK33_LATCH</name>
<dbReference type="Ensembl" id="ENSLACT00000025717.1">
    <property type="protein sequence ID" value="ENSLACP00000023089.1"/>
    <property type="gene ID" value="ENSLACG00000022449.1"/>
</dbReference>
<dbReference type="EMBL" id="AFYH01049013">
    <property type="status" value="NOT_ANNOTATED_CDS"/>
    <property type="molecule type" value="Genomic_DNA"/>
</dbReference>
<dbReference type="OMA" id="QIWKDHI"/>
<dbReference type="HOGENOM" id="CLU_125517_0_0_1"/>
<accession>M3XK33</accession>
<gene>
    <name evidence="1" type="primary">CIMIP1</name>
</gene>
<reference evidence="1" key="3">
    <citation type="submission" date="2025-09" db="UniProtKB">
        <authorList>
            <consortium name="Ensembl"/>
        </authorList>
    </citation>
    <scope>IDENTIFICATION</scope>
</reference>
<keyword evidence="2" id="KW-1185">Reference proteome</keyword>